<accession>A0A423T6E1</accession>
<name>A0A423T6E1_PENVA</name>
<evidence type="ECO:0000256" key="2">
    <source>
        <dbReference type="PROSITE-ProRule" id="PRU00497"/>
    </source>
</evidence>
<gene>
    <name evidence="5" type="ORF">C7M84_009589</name>
</gene>
<sequence>MVPQLLGSLVCLSLAAATPYAQAPLPGQEGYRVQAPARIPSEVFSAPTVPPPPPPTPSQLYATPRQQEQEPAAAQQPTVVEDAPRAAGPPAPPPMEGMPYEFEWDVNDVENGLVYSHQESSDGVVAQGEYRVLLPDGRLQIVTFADRGQGYEAQVVYQDYSG</sequence>
<evidence type="ECO:0000313" key="6">
    <source>
        <dbReference type="Proteomes" id="UP000283509"/>
    </source>
</evidence>
<keyword evidence="6" id="KW-1185">Reference proteome</keyword>
<dbReference type="AlphaFoldDB" id="A0A423T6E1"/>
<dbReference type="Pfam" id="PF00379">
    <property type="entry name" value="Chitin_bind_4"/>
    <property type="match status" value="1"/>
</dbReference>
<dbReference type="OrthoDB" id="6363786at2759"/>
<keyword evidence="4" id="KW-0732">Signal</keyword>
<feature type="region of interest" description="Disordered" evidence="3">
    <location>
        <begin position="38"/>
        <end position="100"/>
    </location>
</feature>
<dbReference type="PANTHER" id="PTHR12236:SF79">
    <property type="entry name" value="CUTICULAR PROTEIN 50CB-RELATED"/>
    <property type="match status" value="1"/>
</dbReference>
<dbReference type="PANTHER" id="PTHR12236">
    <property type="entry name" value="STRUCTURAL CONTITUENT OF CUTICLE"/>
    <property type="match status" value="1"/>
</dbReference>
<feature type="signal peptide" evidence="4">
    <location>
        <begin position="1"/>
        <end position="17"/>
    </location>
</feature>
<dbReference type="GO" id="GO:0005615">
    <property type="term" value="C:extracellular space"/>
    <property type="evidence" value="ECO:0007669"/>
    <property type="project" value="TreeGrafter"/>
</dbReference>
<organism evidence="5 6">
    <name type="scientific">Penaeus vannamei</name>
    <name type="common">Whiteleg shrimp</name>
    <name type="synonym">Litopenaeus vannamei</name>
    <dbReference type="NCBI Taxonomy" id="6689"/>
    <lineage>
        <taxon>Eukaryota</taxon>
        <taxon>Metazoa</taxon>
        <taxon>Ecdysozoa</taxon>
        <taxon>Arthropoda</taxon>
        <taxon>Crustacea</taxon>
        <taxon>Multicrustacea</taxon>
        <taxon>Malacostraca</taxon>
        <taxon>Eumalacostraca</taxon>
        <taxon>Eucarida</taxon>
        <taxon>Decapoda</taxon>
        <taxon>Dendrobranchiata</taxon>
        <taxon>Penaeoidea</taxon>
        <taxon>Penaeidae</taxon>
        <taxon>Penaeus</taxon>
    </lineage>
</organism>
<keyword evidence="1 2" id="KW-0193">Cuticle</keyword>
<dbReference type="GO" id="GO:0042302">
    <property type="term" value="F:structural constituent of cuticle"/>
    <property type="evidence" value="ECO:0007669"/>
    <property type="project" value="UniProtKB-UniRule"/>
</dbReference>
<dbReference type="GO" id="GO:0031012">
    <property type="term" value="C:extracellular matrix"/>
    <property type="evidence" value="ECO:0007669"/>
    <property type="project" value="TreeGrafter"/>
</dbReference>
<protein>
    <recommendedName>
        <fullName evidence="7">Pro-resilin</fullName>
    </recommendedName>
</protein>
<reference evidence="5 6" key="1">
    <citation type="submission" date="2018-04" db="EMBL/GenBank/DDBJ databases">
        <authorList>
            <person name="Zhang X."/>
            <person name="Yuan J."/>
            <person name="Li F."/>
            <person name="Xiang J."/>
        </authorList>
    </citation>
    <scope>NUCLEOTIDE SEQUENCE [LARGE SCALE GENOMIC DNA]</scope>
    <source>
        <tissue evidence="5">Muscle</tissue>
    </source>
</reference>
<evidence type="ECO:0000256" key="4">
    <source>
        <dbReference type="SAM" id="SignalP"/>
    </source>
</evidence>
<feature type="chain" id="PRO_5019523348" description="Pro-resilin" evidence="4">
    <location>
        <begin position="18"/>
        <end position="162"/>
    </location>
</feature>
<evidence type="ECO:0000313" key="5">
    <source>
        <dbReference type="EMBL" id="ROT72052.1"/>
    </source>
</evidence>
<reference evidence="5 6" key="2">
    <citation type="submission" date="2019-01" db="EMBL/GenBank/DDBJ databases">
        <title>The decoding of complex shrimp genome reveals the adaptation for benthos swimmer, frequently molting mechanism and breeding impact on genome.</title>
        <authorList>
            <person name="Sun Y."/>
            <person name="Gao Y."/>
            <person name="Yu Y."/>
        </authorList>
    </citation>
    <scope>NUCLEOTIDE SEQUENCE [LARGE SCALE GENOMIC DNA]</scope>
    <source>
        <tissue evidence="5">Muscle</tissue>
    </source>
</reference>
<dbReference type="EMBL" id="QCYY01002214">
    <property type="protein sequence ID" value="ROT72052.1"/>
    <property type="molecule type" value="Genomic_DNA"/>
</dbReference>
<dbReference type="PROSITE" id="PS51155">
    <property type="entry name" value="CHIT_BIND_RR_2"/>
    <property type="match status" value="1"/>
</dbReference>
<dbReference type="Proteomes" id="UP000283509">
    <property type="component" value="Unassembled WGS sequence"/>
</dbReference>
<feature type="compositionally biased region" description="Pro residues" evidence="3">
    <location>
        <begin position="48"/>
        <end position="57"/>
    </location>
</feature>
<feature type="compositionally biased region" description="Pro residues" evidence="3">
    <location>
        <begin position="87"/>
        <end position="96"/>
    </location>
</feature>
<dbReference type="InterPro" id="IPR000618">
    <property type="entry name" value="Insect_cuticle"/>
</dbReference>
<evidence type="ECO:0000256" key="1">
    <source>
        <dbReference type="ARBA" id="ARBA00022460"/>
    </source>
</evidence>
<evidence type="ECO:0000256" key="3">
    <source>
        <dbReference type="SAM" id="MobiDB-lite"/>
    </source>
</evidence>
<comment type="caution">
    <text evidence="5">The sequence shown here is derived from an EMBL/GenBank/DDBJ whole genome shotgun (WGS) entry which is preliminary data.</text>
</comment>
<dbReference type="InterPro" id="IPR051217">
    <property type="entry name" value="Insect_Cuticle_Struc_Prot"/>
</dbReference>
<evidence type="ECO:0008006" key="7">
    <source>
        <dbReference type="Google" id="ProtNLM"/>
    </source>
</evidence>
<proteinExistence type="predicted"/>